<sequence length="383" mass="42275">MNRPVRQIFIDATPLSSPRLTGVGRVLMGLLRALDTQEVAEQVDIVLLVPRAEAPTLDRYAFQRLRIRAIPLPGRVWSALTRLPQPLGIDLVLGRGTYFFPNFRNWPLARSRSLTFVHDVCFAVLPELVPTARRELLARSVPRWLARTDLVLTGTPSSAAEITRFLDIPAERIRVIPTTIDNPPFSPQSEAEIAAVREQYRLGRYLLFVGSIEKRKNLVTLIDAYRRARRPPDHTLFLVGGDGWDNEDVHTAVARAVAEGIDVRFPPRYLADDDLPALLSGADAVAMPSWHEGFGLPALEAVACGTPVLAADIPGLRDALVGWEDETCFIPPADLAGWTSAIEETLRNPRTIVPRPIANWSTSARLLLTLALAGQPAASSEQF</sequence>
<keyword evidence="1" id="KW-0328">Glycosyltransferase</keyword>
<comment type="caution">
    <text evidence="5">The sequence shown here is derived from an EMBL/GenBank/DDBJ whole genome shotgun (WGS) entry which is preliminary data.</text>
</comment>
<evidence type="ECO:0000259" key="3">
    <source>
        <dbReference type="Pfam" id="PF00534"/>
    </source>
</evidence>
<evidence type="ECO:0000313" key="5">
    <source>
        <dbReference type="EMBL" id="PPI13775.1"/>
    </source>
</evidence>
<dbReference type="OrthoDB" id="9801609at2"/>
<accession>A0A2S5Y4Y7</accession>
<gene>
    <name evidence="5" type="ORF">C5C51_08620</name>
</gene>
<dbReference type="GO" id="GO:0009103">
    <property type="term" value="P:lipopolysaccharide biosynthetic process"/>
    <property type="evidence" value="ECO:0007669"/>
    <property type="project" value="TreeGrafter"/>
</dbReference>
<feature type="domain" description="Glycosyl transferase family 1" evidence="3">
    <location>
        <begin position="204"/>
        <end position="349"/>
    </location>
</feature>
<dbReference type="Gene3D" id="3.40.50.2000">
    <property type="entry name" value="Glycogen Phosphorylase B"/>
    <property type="match status" value="2"/>
</dbReference>
<proteinExistence type="predicted"/>
<organism evidence="5 6">
    <name type="scientific">Rathayibacter toxicus</name>
    <dbReference type="NCBI Taxonomy" id="145458"/>
    <lineage>
        <taxon>Bacteria</taxon>
        <taxon>Bacillati</taxon>
        <taxon>Actinomycetota</taxon>
        <taxon>Actinomycetes</taxon>
        <taxon>Micrococcales</taxon>
        <taxon>Microbacteriaceae</taxon>
        <taxon>Rathayibacter</taxon>
    </lineage>
</organism>
<evidence type="ECO:0000256" key="1">
    <source>
        <dbReference type="ARBA" id="ARBA00022676"/>
    </source>
</evidence>
<dbReference type="Proteomes" id="UP000237966">
    <property type="component" value="Unassembled WGS sequence"/>
</dbReference>
<dbReference type="Pfam" id="PF00534">
    <property type="entry name" value="Glycos_transf_1"/>
    <property type="match status" value="1"/>
</dbReference>
<dbReference type="GO" id="GO:0016757">
    <property type="term" value="F:glycosyltransferase activity"/>
    <property type="evidence" value="ECO:0007669"/>
    <property type="project" value="UniProtKB-KW"/>
</dbReference>
<dbReference type="PANTHER" id="PTHR46401">
    <property type="entry name" value="GLYCOSYLTRANSFERASE WBBK-RELATED"/>
    <property type="match status" value="1"/>
</dbReference>
<dbReference type="InterPro" id="IPR001296">
    <property type="entry name" value="Glyco_trans_1"/>
</dbReference>
<reference evidence="5 6" key="1">
    <citation type="submission" date="2018-02" db="EMBL/GenBank/DDBJ databases">
        <title>Bacteriophage NCPPB3778 and a type I-E CRISPR drive the evolution of the US Biological Select Agent, Rathayibacter toxicus.</title>
        <authorList>
            <person name="Davis E.W.II."/>
            <person name="Tabima J.F."/>
            <person name="Weisberg A.J."/>
            <person name="Lopes L.D."/>
            <person name="Wiseman M.S."/>
            <person name="Wiseman M.S."/>
            <person name="Pupko T."/>
            <person name="Belcher M.S."/>
            <person name="Sechler A.J."/>
            <person name="Tancos M.A."/>
            <person name="Schroeder B.K."/>
            <person name="Murray T.D."/>
            <person name="Luster D.G."/>
            <person name="Schneider W.L."/>
            <person name="Rogers E."/>
            <person name="Andreote F.D."/>
            <person name="Grunwald N.J."/>
            <person name="Putnam M.L."/>
            <person name="Chang J.H."/>
        </authorList>
    </citation>
    <scope>NUCLEOTIDE SEQUENCE [LARGE SCALE GENOMIC DNA]</scope>
    <source>
        <strain evidence="5 6">FH99</strain>
    </source>
</reference>
<feature type="domain" description="Glycosyltransferase subfamily 4-like N-terminal" evidence="4">
    <location>
        <begin position="22"/>
        <end position="181"/>
    </location>
</feature>
<keyword evidence="2 5" id="KW-0808">Transferase</keyword>
<dbReference type="InterPro" id="IPR028098">
    <property type="entry name" value="Glyco_trans_4-like_N"/>
</dbReference>
<dbReference type="PANTHER" id="PTHR46401:SF2">
    <property type="entry name" value="GLYCOSYLTRANSFERASE WBBK-RELATED"/>
    <property type="match status" value="1"/>
</dbReference>
<dbReference type="AlphaFoldDB" id="A0A2S5Y4Y7"/>
<dbReference type="RefSeq" id="WP_051210204.1">
    <property type="nucleotide sequence ID" value="NZ_CP037977.1"/>
</dbReference>
<dbReference type="Pfam" id="PF13439">
    <property type="entry name" value="Glyco_transf_4"/>
    <property type="match status" value="1"/>
</dbReference>
<evidence type="ECO:0000256" key="2">
    <source>
        <dbReference type="ARBA" id="ARBA00022679"/>
    </source>
</evidence>
<evidence type="ECO:0000259" key="4">
    <source>
        <dbReference type="Pfam" id="PF13439"/>
    </source>
</evidence>
<protein>
    <submittedName>
        <fullName evidence="5">Glycosyltransferase family 1 protein</fullName>
    </submittedName>
</protein>
<dbReference type="SUPFAM" id="SSF53756">
    <property type="entry name" value="UDP-Glycosyltransferase/glycogen phosphorylase"/>
    <property type="match status" value="1"/>
</dbReference>
<dbReference type="EMBL" id="PSWU01000013">
    <property type="protein sequence ID" value="PPI13775.1"/>
    <property type="molecule type" value="Genomic_DNA"/>
</dbReference>
<name>A0A2S5Y4Y7_9MICO</name>
<evidence type="ECO:0000313" key="6">
    <source>
        <dbReference type="Proteomes" id="UP000237966"/>
    </source>
</evidence>
<dbReference type="CDD" id="cd03809">
    <property type="entry name" value="GT4_MtfB-like"/>
    <property type="match status" value="1"/>
</dbReference>